<sequence>MFGPLVLALPLTILLLGGLVVGCVLLVRHVPSRDLTAPVARARRRGTVVAGTALALAVALLVAGLALPPTSLPRTQLVAVAPLAAAALHAGVLLAGELTWPRPAQRLRSARLVVRTVRQDAPRGLVVLFAVAGGLLWAVCVAGTALADDSGRAISVHDAVSSASASPFPGAHYAAPIALASALAVVLTVAVLLQVPRRPAVPAADAATDGTLRRAAAHRALRVTTAALLATTAALVVVGGTAAHRVGGSWSVEVSGRVVEGGTGLSPVLDAVSAGVALAGVPLLLLALAVLLVPARGLPRAAPATVPA</sequence>
<organism evidence="2 3">
    <name type="scientific">Kineococcus halophytocola</name>
    <dbReference type="NCBI Taxonomy" id="3234027"/>
    <lineage>
        <taxon>Bacteria</taxon>
        <taxon>Bacillati</taxon>
        <taxon>Actinomycetota</taxon>
        <taxon>Actinomycetes</taxon>
        <taxon>Kineosporiales</taxon>
        <taxon>Kineosporiaceae</taxon>
        <taxon>Kineococcus</taxon>
    </lineage>
</organism>
<feature type="transmembrane region" description="Helical" evidence="1">
    <location>
        <begin position="79"/>
        <end position="100"/>
    </location>
</feature>
<evidence type="ECO:0000313" key="3">
    <source>
        <dbReference type="Proteomes" id="UP001565927"/>
    </source>
</evidence>
<feature type="transmembrane region" description="Helical" evidence="1">
    <location>
        <begin position="271"/>
        <end position="293"/>
    </location>
</feature>
<name>A0ABV4H2F4_9ACTN</name>
<evidence type="ECO:0000256" key="1">
    <source>
        <dbReference type="SAM" id="Phobius"/>
    </source>
</evidence>
<dbReference type="Proteomes" id="UP001565927">
    <property type="component" value="Unassembled WGS sequence"/>
</dbReference>
<feature type="transmembrane region" description="Helical" evidence="1">
    <location>
        <begin position="121"/>
        <end position="147"/>
    </location>
</feature>
<feature type="transmembrane region" description="Helical" evidence="1">
    <location>
        <begin position="223"/>
        <end position="243"/>
    </location>
</feature>
<gene>
    <name evidence="2" type="ORF">AB2L27_09400</name>
</gene>
<accession>A0ABV4H2F4</accession>
<keyword evidence="1" id="KW-0812">Transmembrane</keyword>
<evidence type="ECO:0008006" key="4">
    <source>
        <dbReference type="Google" id="ProtNLM"/>
    </source>
</evidence>
<reference evidence="2 3" key="1">
    <citation type="submission" date="2024-07" db="EMBL/GenBank/DDBJ databases">
        <authorList>
            <person name="Thanompreechachai J."/>
            <person name="Duangmal K."/>
        </authorList>
    </citation>
    <scope>NUCLEOTIDE SEQUENCE [LARGE SCALE GENOMIC DNA]</scope>
    <source>
        <strain evidence="2 3">LSe6-4</strain>
    </source>
</reference>
<keyword evidence="1" id="KW-1133">Transmembrane helix</keyword>
<feature type="transmembrane region" description="Helical" evidence="1">
    <location>
        <begin position="6"/>
        <end position="27"/>
    </location>
</feature>
<keyword evidence="1" id="KW-0472">Membrane</keyword>
<keyword evidence="3" id="KW-1185">Reference proteome</keyword>
<protein>
    <recommendedName>
        <fullName evidence="4">Copper resistance protein D domain-containing protein</fullName>
    </recommendedName>
</protein>
<dbReference type="RefSeq" id="WP_370441219.1">
    <property type="nucleotide sequence ID" value="NZ_JBGFTU010000009.1"/>
</dbReference>
<feature type="transmembrane region" description="Helical" evidence="1">
    <location>
        <begin position="48"/>
        <end position="67"/>
    </location>
</feature>
<evidence type="ECO:0000313" key="2">
    <source>
        <dbReference type="EMBL" id="MEZ0164977.1"/>
    </source>
</evidence>
<comment type="caution">
    <text evidence="2">The sequence shown here is derived from an EMBL/GenBank/DDBJ whole genome shotgun (WGS) entry which is preliminary data.</text>
</comment>
<dbReference type="EMBL" id="JBGFTU010000009">
    <property type="protein sequence ID" value="MEZ0164977.1"/>
    <property type="molecule type" value="Genomic_DNA"/>
</dbReference>
<proteinExistence type="predicted"/>
<feature type="transmembrane region" description="Helical" evidence="1">
    <location>
        <begin position="173"/>
        <end position="193"/>
    </location>
</feature>